<comment type="subcellular location">
    <subcellularLocation>
        <location evidence="1 11">Nucleus</location>
    </subcellularLocation>
</comment>
<accession>A0A180GAH9</accession>
<comment type="function">
    <text evidence="11">Component of an histone acetyltransferase complex.</text>
</comment>
<dbReference type="SMART" id="SM01408">
    <property type="entry name" value="ING"/>
    <property type="match status" value="1"/>
</dbReference>
<dbReference type="InterPro" id="IPR011011">
    <property type="entry name" value="Znf_FYVE_PHD"/>
</dbReference>
<feature type="region of interest" description="Disordered" evidence="12">
    <location>
        <begin position="177"/>
        <end position="298"/>
    </location>
</feature>
<feature type="compositionally biased region" description="Low complexity" evidence="12">
    <location>
        <begin position="210"/>
        <end position="219"/>
    </location>
</feature>
<feature type="compositionally biased region" description="Basic and acidic residues" evidence="12">
    <location>
        <begin position="319"/>
        <end position="328"/>
    </location>
</feature>
<feature type="site" description="Histone H3K4me3 binding" evidence="8">
    <location>
        <position position="657"/>
    </location>
</feature>
<feature type="compositionally biased region" description="Basic residues" evidence="12">
    <location>
        <begin position="245"/>
        <end position="259"/>
    </location>
</feature>
<evidence type="ECO:0000256" key="9">
    <source>
        <dbReference type="PIRSR" id="PIRSR628651-51"/>
    </source>
</evidence>
<feature type="region of interest" description="Disordered" evidence="12">
    <location>
        <begin position="319"/>
        <end position="351"/>
    </location>
</feature>
<feature type="binding site" evidence="9">
    <location>
        <position position="653"/>
    </location>
    <ligand>
        <name>Zn(2+)</name>
        <dbReference type="ChEBI" id="CHEBI:29105"/>
        <label>2</label>
    </ligand>
</feature>
<dbReference type="CDD" id="cd16859">
    <property type="entry name" value="ING_ING4_5"/>
    <property type="match status" value="1"/>
</dbReference>
<keyword evidence="4 10" id="KW-0863">Zinc-finger</keyword>
<dbReference type="PANTHER" id="PTHR10333:SF42">
    <property type="entry name" value="INHIBITOR OF GROWTH PROTEIN 5"/>
    <property type="match status" value="1"/>
</dbReference>
<feature type="compositionally biased region" description="Polar residues" evidence="12">
    <location>
        <begin position="414"/>
        <end position="469"/>
    </location>
</feature>
<dbReference type="PROSITE" id="PS50016">
    <property type="entry name" value="ZF_PHD_2"/>
    <property type="match status" value="1"/>
</dbReference>
<feature type="binding site" evidence="9">
    <location>
        <position position="648"/>
    </location>
    <ligand>
        <name>Zn(2+)</name>
        <dbReference type="ChEBI" id="CHEBI:29105"/>
        <label>2</label>
    </ligand>
</feature>
<dbReference type="PROSITE" id="PS01359">
    <property type="entry name" value="ZF_PHD_1"/>
    <property type="match status" value="1"/>
</dbReference>
<feature type="compositionally biased region" description="Low complexity" evidence="12">
    <location>
        <begin position="1"/>
        <end position="16"/>
    </location>
</feature>
<proteinExistence type="inferred from homology"/>
<evidence type="ECO:0000259" key="13">
    <source>
        <dbReference type="PROSITE" id="PS50016"/>
    </source>
</evidence>
<dbReference type="InterPro" id="IPR028651">
    <property type="entry name" value="ING_fam"/>
</dbReference>
<evidence type="ECO:0000256" key="10">
    <source>
        <dbReference type="PROSITE-ProRule" id="PRU00146"/>
    </source>
</evidence>
<feature type="compositionally biased region" description="Polar residues" evidence="12">
    <location>
        <begin position="17"/>
        <end position="31"/>
    </location>
</feature>
<keyword evidence="6 11" id="KW-0156">Chromatin regulator</keyword>
<dbReference type="InterPro" id="IPR001965">
    <property type="entry name" value="Znf_PHD"/>
</dbReference>
<protein>
    <recommendedName>
        <fullName evidence="11">Chromatin modification-related protein</fullName>
    </recommendedName>
</protein>
<keyword evidence="5 9" id="KW-0862">Zinc</keyword>
<feature type="binding site" evidence="9">
    <location>
        <position position="678"/>
    </location>
    <ligand>
        <name>Zn(2+)</name>
        <dbReference type="ChEBI" id="CHEBI:29105"/>
        <label>2</label>
    </ligand>
</feature>
<dbReference type="VEuPathDB" id="FungiDB:PTTG_03246"/>
<dbReference type="SMART" id="SM00249">
    <property type="entry name" value="PHD"/>
    <property type="match status" value="1"/>
</dbReference>
<evidence type="ECO:0000256" key="6">
    <source>
        <dbReference type="ARBA" id="ARBA00022853"/>
    </source>
</evidence>
<reference evidence="15" key="4">
    <citation type="submission" date="2025-05" db="UniProtKB">
        <authorList>
            <consortium name="EnsemblFungi"/>
        </authorList>
    </citation>
    <scope>IDENTIFICATION</scope>
    <source>
        <strain evidence="15">isolate 1-1 / race 1 (BBBD)</strain>
    </source>
</reference>
<feature type="binding site" evidence="9">
    <location>
        <position position="675"/>
    </location>
    <ligand>
        <name>Zn(2+)</name>
        <dbReference type="ChEBI" id="CHEBI:29105"/>
        <label>2</label>
    </ligand>
</feature>
<dbReference type="Pfam" id="PF12998">
    <property type="entry name" value="ING"/>
    <property type="match status" value="1"/>
</dbReference>
<feature type="site" description="Histone H3K4me3 binding" evidence="8">
    <location>
        <position position="645"/>
    </location>
</feature>
<evidence type="ECO:0000256" key="1">
    <source>
        <dbReference type="ARBA" id="ARBA00004123"/>
    </source>
</evidence>
<feature type="compositionally biased region" description="Polar residues" evidence="12">
    <location>
        <begin position="234"/>
        <end position="243"/>
    </location>
</feature>
<evidence type="ECO:0000313" key="14">
    <source>
        <dbReference type="EMBL" id="OAV89716.1"/>
    </source>
</evidence>
<dbReference type="InterPro" id="IPR019787">
    <property type="entry name" value="Znf_PHD-finger"/>
</dbReference>
<evidence type="ECO:0000256" key="11">
    <source>
        <dbReference type="RuleBase" id="RU361213"/>
    </source>
</evidence>
<dbReference type="GO" id="GO:0005634">
    <property type="term" value="C:nucleus"/>
    <property type="evidence" value="ECO:0007669"/>
    <property type="project" value="UniProtKB-SubCell"/>
</dbReference>
<dbReference type="InterPro" id="IPR024610">
    <property type="entry name" value="ING_N_histone-binding"/>
</dbReference>
<feature type="compositionally biased region" description="Low complexity" evidence="12">
    <location>
        <begin position="38"/>
        <end position="53"/>
    </location>
</feature>
<gene>
    <name evidence="14" type="ORF">PTTG_03246</name>
</gene>
<dbReference type="Proteomes" id="UP000005240">
    <property type="component" value="Unassembled WGS sequence"/>
</dbReference>
<comment type="subunit">
    <text evidence="11">Component of an histone acetyltransferase complex. Interacts with H3K4me3 and to a lesser extent with H3K4me2.</text>
</comment>
<feature type="compositionally biased region" description="Low complexity" evidence="12">
    <location>
        <begin position="177"/>
        <end position="186"/>
    </location>
</feature>
<name>A0A180GAH9_PUCT1</name>
<dbReference type="InterPro" id="IPR013083">
    <property type="entry name" value="Znf_RING/FYVE/PHD"/>
</dbReference>
<dbReference type="Gene3D" id="6.10.140.1740">
    <property type="match status" value="1"/>
</dbReference>
<dbReference type="SUPFAM" id="SSF57903">
    <property type="entry name" value="FYVE/PHD zinc finger"/>
    <property type="match status" value="1"/>
</dbReference>
<feature type="compositionally biased region" description="Basic and acidic residues" evidence="12">
    <location>
        <begin position="563"/>
        <end position="584"/>
    </location>
</feature>
<keyword evidence="16" id="KW-1185">Reference proteome</keyword>
<evidence type="ECO:0000313" key="16">
    <source>
        <dbReference type="Proteomes" id="UP000005240"/>
    </source>
</evidence>
<dbReference type="EnsemblFungi" id="PTTG_03246-t43_1">
    <property type="protein sequence ID" value="PTTG_03246-t43_1-p1"/>
    <property type="gene ID" value="PTTG_03246"/>
</dbReference>
<feature type="binding site" evidence="9">
    <location>
        <position position="636"/>
    </location>
    <ligand>
        <name>Zn(2+)</name>
        <dbReference type="ChEBI" id="CHEBI:29105"/>
        <label>1</label>
    </ligand>
</feature>
<dbReference type="GO" id="GO:0006355">
    <property type="term" value="P:regulation of DNA-templated transcription"/>
    <property type="evidence" value="ECO:0007669"/>
    <property type="project" value="TreeGrafter"/>
</dbReference>
<dbReference type="CDD" id="cd15505">
    <property type="entry name" value="PHD_ING"/>
    <property type="match status" value="1"/>
</dbReference>
<keyword evidence="3 9" id="KW-0479">Metal-binding</keyword>
<dbReference type="EMBL" id="ADAS02000120">
    <property type="protein sequence ID" value="OAV89716.1"/>
    <property type="molecule type" value="Genomic_DNA"/>
</dbReference>
<feature type="domain" description="PHD-type" evidence="13">
    <location>
        <begin position="631"/>
        <end position="681"/>
    </location>
</feature>
<reference evidence="15 16" key="3">
    <citation type="journal article" date="2017" name="G3 (Bethesda)">
        <title>Comparative analysis highlights variable genome content of wheat rusts and divergence of the mating loci.</title>
        <authorList>
            <person name="Cuomo C.A."/>
            <person name="Bakkeren G."/>
            <person name="Khalil H.B."/>
            <person name="Panwar V."/>
            <person name="Joly D."/>
            <person name="Linning R."/>
            <person name="Sakthikumar S."/>
            <person name="Song X."/>
            <person name="Adiconis X."/>
            <person name="Fan L."/>
            <person name="Goldberg J.M."/>
            <person name="Levin J.Z."/>
            <person name="Young S."/>
            <person name="Zeng Q."/>
            <person name="Anikster Y."/>
            <person name="Bruce M."/>
            <person name="Wang M."/>
            <person name="Yin C."/>
            <person name="McCallum B."/>
            <person name="Szabo L.J."/>
            <person name="Hulbert S."/>
            <person name="Chen X."/>
            <person name="Fellers J.P."/>
        </authorList>
    </citation>
    <scope>NUCLEOTIDE SEQUENCE</scope>
    <source>
        <strain evidence="15">isolate 1-1 / race 1 (BBBD)</strain>
        <strain evidence="16">Isolate 1-1 / race 1 (BBBD)</strain>
    </source>
</reference>
<dbReference type="GO" id="GO:0006325">
    <property type="term" value="P:chromatin organization"/>
    <property type="evidence" value="ECO:0007669"/>
    <property type="project" value="UniProtKB-KW"/>
</dbReference>
<feature type="binding site" evidence="9">
    <location>
        <position position="634"/>
    </location>
    <ligand>
        <name>Zn(2+)</name>
        <dbReference type="ChEBI" id="CHEBI:29105"/>
        <label>1</label>
    </ligand>
</feature>
<comment type="domain">
    <text evidence="11">The PHD-type zinc finger mediates the binding to H3K4me3.</text>
</comment>
<dbReference type="STRING" id="630390.A0A180GAH9"/>
<comment type="similarity">
    <text evidence="2 11">Belongs to the ING family.</text>
</comment>
<dbReference type="Gene3D" id="3.30.40.10">
    <property type="entry name" value="Zinc/RING finger domain, C3HC4 (zinc finger)"/>
    <property type="match status" value="1"/>
</dbReference>
<dbReference type="OrthoDB" id="2505961at2759"/>
<dbReference type="InterPro" id="IPR019786">
    <property type="entry name" value="Zinc_finger_PHD-type_CS"/>
</dbReference>
<feature type="region of interest" description="Disordered" evidence="12">
    <location>
        <begin position="369"/>
        <end position="629"/>
    </location>
</feature>
<evidence type="ECO:0000256" key="2">
    <source>
        <dbReference type="ARBA" id="ARBA00010210"/>
    </source>
</evidence>
<feature type="region of interest" description="Disordered" evidence="12">
    <location>
        <begin position="1"/>
        <end position="53"/>
    </location>
</feature>
<dbReference type="PANTHER" id="PTHR10333">
    <property type="entry name" value="INHIBITOR OF GROWTH PROTEIN"/>
    <property type="match status" value="1"/>
</dbReference>
<feature type="site" description="Histone H3K4me3 binding" evidence="8">
    <location>
        <position position="633"/>
    </location>
</feature>
<evidence type="ECO:0000256" key="5">
    <source>
        <dbReference type="ARBA" id="ARBA00022833"/>
    </source>
</evidence>
<dbReference type="GO" id="GO:0008270">
    <property type="term" value="F:zinc ion binding"/>
    <property type="evidence" value="ECO:0007669"/>
    <property type="project" value="UniProtKB-KW"/>
</dbReference>
<dbReference type="Pfam" id="PF00628">
    <property type="entry name" value="PHD"/>
    <property type="match status" value="1"/>
</dbReference>
<feature type="binding site" evidence="9">
    <location>
        <position position="662"/>
    </location>
    <ligand>
        <name>Zn(2+)</name>
        <dbReference type="ChEBI" id="CHEBI:29105"/>
        <label>1</label>
    </ligand>
</feature>
<dbReference type="AlphaFoldDB" id="A0A180GAH9"/>
<evidence type="ECO:0000256" key="3">
    <source>
        <dbReference type="ARBA" id="ARBA00022723"/>
    </source>
</evidence>
<feature type="compositionally biased region" description="Low complexity" evidence="12">
    <location>
        <begin position="470"/>
        <end position="482"/>
    </location>
</feature>
<feature type="site" description="Histone H3K4me3 binding" evidence="8">
    <location>
        <position position="649"/>
    </location>
</feature>
<organism evidence="14">
    <name type="scientific">Puccinia triticina (isolate 1-1 / race 1 (BBBD))</name>
    <name type="common">Brown leaf rust fungus</name>
    <dbReference type="NCBI Taxonomy" id="630390"/>
    <lineage>
        <taxon>Eukaryota</taxon>
        <taxon>Fungi</taxon>
        <taxon>Dikarya</taxon>
        <taxon>Basidiomycota</taxon>
        <taxon>Pucciniomycotina</taxon>
        <taxon>Pucciniomycetes</taxon>
        <taxon>Pucciniales</taxon>
        <taxon>Pucciniaceae</taxon>
        <taxon>Puccinia</taxon>
    </lineage>
</organism>
<sequence>MPPKSASSAAAAATTAKNQQPNNSNHRQTTTKPEHQPRQQQQQQQQAKQTGQESQRLAIEVFAESVHLVQGFADTLDAIPPSLTRSLSDLKELDAVLSTPLNQLHAGLDQLLGSLKQPQSITPEERLKLLRNMMADIERYKLGAQDKIRVANGTCESLSHHIRQLDTTTSLLISSLPPSLESKIPPSSFPTGYPKLTGSLRSKPIGGVWQNSNPSNLQQPSPPSIPTREFINFHQGSPRRQLNQHQHHHPHQQQQHHHTRPFDGHLPLPKRPRLGPSGLPYQPDDDPSPFRRDHPPAEMGSKLLDQHIYSQSMLDAHQRGIQPDDHHGAPPRPPGKMVAPQHPQHHSTPNPLHTALAAKLKRSFGLGEGEPEVEVWPPFATPPPGGLSGPKKRARKSKPAGGAGKQAQAAEEPSGSSTKPTTEPQGAIASTTTTEFASPSSHPTKPTTQVPTGSTSRKTTASGGVRQTTAGPAGKAEGSKPAGPGGGAPAKRAYTKRAGLASSTGGAPKKRGNPGKKAVVGGAGPGEGGGRKAGAGKEGGVRLEEVAEAGGKARQRKAAALHELADGGRGESKTEAGAETERVGGESAGEEASQVRGVKRGSGGPTRKRKETADAAGAGGDSSSEGSTSAKTYCVCKGSVYGERMVGCDNAACPIEWFHYQCAGLTEDPTGNWFCPDCRAQGFGSPECARGVGEEGGVARWMG</sequence>
<evidence type="ECO:0000256" key="12">
    <source>
        <dbReference type="SAM" id="MobiDB-lite"/>
    </source>
</evidence>
<evidence type="ECO:0000256" key="4">
    <source>
        <dbReference type="ARBA" id="ARBA00022771"/>
    </source>
</evidence>
<evidence type="ECO:0000256" key="7">
    <source>
        <dbReference type="ARBA" id="ARBA00023242"/>
    </source>
</evidence>
<evidence type="ECO:0000313" key="15">
    <source>
        <dbReference type="EnsemblFungi" id="PTTG_03246-t43_1-p1"/>
    </source>
</evidence>
<evidence type="ECO:0000256" key="8">
    <source>
        <dbReference type="PIRSR" id="PIRSR628651-50"/>
    </source>
</evidence>
<reference evidence="14" key="2">
    <citation type="submission" date="2016-05" db="EMBL/GenBank/DDBJ databases">
        <title>Comparative analysis highlights variable genome content of wheat rusts and divergence of the mating loci.</title>
        <authorList>
            <person name="Cuomo C.A."/>
            <person name="Bakkeren G."/>
            <person name="Szabo L."/>
            <person name="Khalil H."/>
            <person name="Joly D."/>
            <person name="Goldberg J."/>
            <person name="Young S."/>
            <person name="Zeng Q."/>
            <person name="Fellers J."/>
        </authorList>
    </citation>
    <scope>NUCLEOTIDE SEQUENCE [LARGE SCALE GENOMIC DNA]</scope>
    <source>
        <strain evidence="14">1-1 BBBD Race 1</strain>
    </source>
</reference>
<feature type="binding site" evidence="9">
    <location>
        <position position="659"/>
    </location>
    <ligand>
        <name>Zn(2+)</name>
        <dbReference type="ChEBI" id="CHEBI:29105"/>
        <label>1</label>
    </ligand>
</feature>
<keyword evidence="7 11" id="KW-0539">Nucleus</keyword>
<feature type="compositionally biased region" description="Gly residues" evidence="12">
    <location>
        <begin position="521"/>
        <end position="538"/>
    </location>
</feature>
<dbReference type="GO" id="GO:0000785">
    <property type="term" value="C:chromatin"/>
    <property type="evidence" value="ECO:0007669"/>
    <property type="project" value="UniProtKB-ARBA"/>
</dbReference>
<reference evidence="14" key="1">
    <citation type="submission" date="2009-11" db="EMBL/GenBank/DDBJ databases">
        <authorList>
            <consortium name="The Broad Institute Genome Sequencing Platform"/>
            <person name="Ward D."/>
            <person name="Feldgarden M."/>
            <person name="Earl A."/>
            <person name="Young S.K."/>
            <person name="Zeng Q."/>
            <person name="Koehrsen M."/>
            <person name="Alvarado L."/>
            <person name="Berlin A."/>
            <person name="Bochicchio J."/>
            <person name="Borenstein D."/>
            <person name="Chapman S.B."/>
            <person name="Chen Z."/>
            <person name="Engels R."/>
            <person name="Freedman E."/>
            <person name="Gellesch M."/>
            <person name="Goldberg J."/>
            <person name="Griggs A."/>
            <person name="Gujja S."/>
            <person name="Heilman E."/>
            <person name="Heiman D."/>
            <person name="Hepburn T."/>
            <person name="Howarth C."/>
            <person name="Jen D."/>
            <person name="Larson L."/>
            <person name="Lewis B."/>
            <person name="Mehta T."/>
            <person name="Park D."/>
            <person name="Pearson M."/>
            <person name="Roberts A."/>
            <person name="Saif S."/>
            <person name="Shea T."/>
            <person name="Shenoy N."/>
            <person name="Sisk P."/>
            <person name="Stolte C."/>
            <person name="Sykes S."/>
            <person name="Thomson T."/>
            <person name="Walk T."/>
            <person name="White J."/>
            <person name="Yandava C."/>
            <person name="Izard J."/>
            <person name="Baranova O.V."/>
            <person name="Blanton J.M."/>
            <person name="Tanner A.C."/>
            <person name="Dewhirst F.E."/>
            <person name="Haas B."/>
            <person name="Nusbaum C."/>
            <person name="Birren B."/>
        </authorList>
    </citation>
    <scope>NUCLEOTIDE SEQUENCE [LARGE SCALE GENOMIC DNA]</scope>
    <source>
        <strain evidence="14">1-1 BBBD Race 1</strain>
    </source>
</reference>